<feature type="transmembrane region" description="Helical" evidence="5">
    <location>
        <begin position="196"/>
        <end position="217"/>
    </location>
</feature>
<dbReference type="InterPro" id="IPR011701">
    <property type="entry name" value="MFS"/>
</dbReference>
<dbReference type="Pfam" id="PF07690">
    <property type="entry name" value="MFS_1"/>
    <property type="match status" value="1"/>
</dbReference>
<keyword evidence="2 5" id="KW-1133">Transmembrane helix</keyword>
<dbReference type="Proteomes" id="UP000316609">
    <property type="component" value="Unassembled WGS sequence"/>
</dbReference>
<feature type="transmembrane region" description="Helical" evidence="5">
    <location>
        <begin position="281"/>
        <end position="302"/>
    </location>
</feature>
<evidence type="ECO:0000256" key="4">
    <source>
        <dbReference type="SAM" id="MobiDB-lite"/>
    </source>
</evidence>
<accession>A0A538TU45</accession>
<evidence type="ECO:0000256" key="5">
    <source>
        <dbReference type="SAM" id="Phobius"/>
    </source>
</evidence>
<dbReference type="PANTHER" id="PTHR23518">
    <property type="entry name" value="C-METHYLTRANSFERASE"/>
    <property type="match status" value="1"/>
</dbReference>
<proteinExistence type="predicted"/>
<name>A0A538TU45_UNCEI</name>
<feature type="domain" description="Major facilitator superfamily (MFS) profile" evidence="6">
    <location>
        <begin position="39"/>
        <end position="424"/>
    </location>
</feature>
<feature type="transmembrane region" description="Helical" evidence="5">
    <location>
        <begin position="314"/>
        <end position="332"/>
    </location>
</feature>
<evidence type="ECO:0000313" key="7">
    <source>
        <dbReference type="EMBL" id="TMQ67131.1"/>
    </source>
</evidence>
<feature type="region of interest" description="Disordered" evidence="4">
    <location>
        <begin position="1"/>
        <end position="35"/>
    </location>
</feature>
<evidence type="ECO:0000256" key="1">
    <source>
        <dbReference type="ARBA" id="ARBA00022692"/>
    </source>
</evidence>
<dbReference type="GO" id="GO:0022857">
    <property type="term" value="F:transmembrane transporter activity"/>
    <property type="evidence" value="ECO:0007669"/>
    <property type="project" value="InterPro"/>
</dbReference>
<gene>
    <name evidence="7" type="ORF">E6K78_05630</name>
</gene>
<reference evidence="7 8" key="1">
    <citation type="journal article" date="2019" name="Nat. Microbiol.">
        <title>Mediterranean grassland soil C-N compound turnover is dependent on rainfall and depth, and is mediated by genomically divergent microorganisms.</title>
        <authorList>
            <person name="Diamond S."/>
            <person name="Andeer P.F."/>
            <person name="Li Z."/>
            <person name="Crits-Christoph A."/>
            <person name="Burstein D."/>
            <person name="Anantharaman K."/>
            <person name="Lane K.R."/>
            <person name="Thomas B.C."/>
            <person name="Pan C."/>
            <person name="Northen T.R."/>
            <person name="Banfield J.F."/>
        </authorList>
    </citation>
    <scope>NUCLEOTIDE SEQUENCE [LARGE SCALE GENOMIC DNA]</scope>
    <source>
        <strain evidence="7">WS_8</strain>
    </source>
</reference>
<dbReference type="SUPFAM" id="SSF103473">
    <property type="entry name" value="MFS general substrate transporter"/>
    <property type="match status" value="1"/>
</dbReference>
<feature type="transmembrane region" description="Helical" evidence="5">
    <location>
        <begin position="378"/>
        <end position="398"/>
    </location>
</feature>
<feature type="transmembrane region" description="Helical" evidence="5">
    <location>
        <begin position="404"/>
        <end position="423"/>
    </location>
</feature>
<comment type="caution">
    <text evidence="7">The sequence shown here is derived from an EMBL/GenBank/DDBJ whole genome shotgun (WGS) entry which is preliminary data.</text>
</comment>
<organism evidence="7 8">
    <name type="scientific">Eiseniibacteriota bacterium</name>
    <dbReference type="NCBI Taxonomy" id="2212470"/>
    <lineage>
        <taxon>Bacteria</taxon>
        <taxon>Candidatus Eiseniibacteriota</taxon>
    </lineage>
</organism>
<evidence type="ECO:0000313" key="8">
    <source>
        <dbReference type="Proteomes" id="UP000316609"/>
    </source>
</evidence>
<dbReference type="PANTHER" id="PTHR23518:SF2">
    <property type="entry name" value="MAJOR FACILITATOR SUPERFAMILY TRANSPORTER"/>
    <property type="match status" value="1"/>
</dbReference>
<dbReference type="InterPro" id="IPR020846">
    <property type="entry name" value="MFS_dom"/>
</dbReference>
<keyword evidence="3 5" id="KW-0472">Membrane</keyword>
<dbReference type="InterPro" id="IPR036259">
    <property type="entry name" value="MFS_trans_sf"/>
</dbReference>
<sequence>MVEHAESATQPLGPVTLPGPSTGASSVGVSPPQRPSLRDATGLLSGTVLLGLGEKLGERFIPLFLVNLGGGALAVGLHQAATNLVGAAAALPGGYMTDRIGSKRALQWFAALASLGFALLVFASRWPLAIAGALMALSWSAVSLPAALVLITRAIPTRNTAWGVSLHSLVRRVPMAVGPLVAGALVAARGEVLGLRIAFAVALALGVVTIVAQQLLIRPAAVPATSDHASARAPFRPLAALRSMNRPLRDLFIADTLIRFCEQIPYAFVVLWCMREIPRPVSAWVFGQLTAIEMVVAMLVYAPGAWLSSRIGKPAAVAITFAFFFAFPLALMGSRSYGALVFAFALRGLKEIGEPTRKSLILDLCPEDARATHFGWYYCVRDSLAAVAAALGAVLWHASPAANLIAAAAFGMAGLAWYTAAALRAGRVRPT</sequence>
<evidence type="ECO:0000256" key="3">
    <source>
        <dbReference type="ARBA" id="ARBA00023136"/>
    </source>
</evidence>
<keyword evidence="1 5" id="KW-0812">Transmembrane</keyword>
<protein>
    <submittedName>
        <fullName evidence="7">MFS transporter</fullName>
    </submittedName>
</protein>
<dbReference type="PROSITE" id="PS50850">
    <property type="entry name" value="MFS"/>
    <property type="match status" value="1"/>
</dbReference>
<dbReference type="Gene3D" id="1.20.1250.20">
    <property type="entry name" value="MFS general substrate transporter like domains"/>
    <property type="match status" value="1"/>
</dbReference>
<dbReference type="EMBL" id="VBOY01000048">
    <property type="protein sequence ID" value="TMQ67131.1"/>
    <property type="molecule type" value="Genomic_DNA"/>
</dbReference>
<evidence type="ECO:0000259" key="6">
    <source>
        <dbReference type="PROSITE" id="PS50850"/>
    </source>
</evidence>
<feature type="transmembrane region" description="Helical" evidence="5">
    <location>
        <begin position="105"/>
        <end position="123"/>
    </location>
</feature>
<evidence type="ECO:0000256" key="2">
    <source>
        <dbReference type="ARBA" id="ARBA00022989"/>
    </source>
</evidence>
<feature type="transmembrane region" description="Helical" evidence="5">
    <location>
        <begin position="129"/>
        <end position="152"/>
    </location>
</feature>
<dbReference type="AlphaFoldDB" id="A0A538TU45"/>